<name>A0A4P9X955_9FUNG</name>
<dbReference type="GO" id="GO:0005975">
    <property type="term" value="P:carbohydrate metabolic process"/>
    <property type="evidence" value="ECO:0007669"/>
    <property type="project" value="InterPro"/>
</dbReference>
<feature type="region of interest" description="Disordered" evidence="1">
    <location>
        <begin position="1"/>
        <end position="28"/>
    </location>
</feature>
<dbReference type="InterPro" id="IPR004879">
    <property type="entry name" value="Ssp411-like_TRX"/>
</dbReference>
<dbReference type="AlphaFoldDB" id="A0A4P9X955"/>
<reference evidence="4" key="1">
    <citation type="journal article" date="2018" name="Nat. Microbiol.">
        <title>Leveraging single-cell genomics to expand the fungal tree of life.</title>
        <authorList>
            <person name="Ahrendt S.R."/>
            <person name="Quandt C.A."/>
            <person name="Ciobanu D."/>
            <person name="Clum A."/>
            <person name="Salamov A."/>
            <person name="Andreopoulos B."/>
            <person name="Cheng J.F."/>
            <person name="Woyke T."/>
            <person name="Pelin A."/>
            <person name="Henrissat B."/>
            <person name="Reynolds N.K."/>
            <person name="Benny G.L."/>
            <person name="Smith M.E."/>
            <person name="James T.Y."/>
            <person name="Grigoriev I.V."/>
        </authorList>
    </citation>
    <scope>NUCLEOTIDE SEQUENCE [LARGE SCALE GENOMIC DNA]</scope>
    <source>
        <strain evidence="4">ATCC 52028</strain>
    </source>
</reference>
<evidence type="ECO:0000259" key="2">
    <source>
        <dbReference type="Pfam" id="PF03190"/>
    </source>
</evidence>
<dbReference type="Pfam" id="PF03190">
    <property type="entry name" value="Thioredox_DsbH"/>
    <property type="match status" value="1"/>
</dbReference>
<evidence type="ECO:0000313" key="3">
    <source>
        <dbReference type="EMBL" id="RKP01826.1"/>
    </source>
</evidence>
<dbReference type="PANTHER" id="PTHR42899">
    <property type="entry name" value="SPERMATOGENESIS-ASSOCIATED PROTEIN 20"/>
    <property type="match status" value="1"/>
</dbReference>
<protein>
    <recommendedName>
        <fullName evidence="2">Spermatogenesis-associated protein 20-like TRX domain-containing protein</fullName>
    </recommendedName>
</protein>
<keyword evidence="4" id="KW-1185">Reference proteome</keyword>
<dbReference type="InterPro" id="IPR024705">
    <property type="entry name" value="Ssp411"/>
</dbReference>
<dbReference type="Proteomes" id="UP000274922">
    <property type="component" value="Unassembled WGS sequence"/>
</dbReference>
<dbReference type="CDD" id="cd02955">
    <property type="entry name" value="SSP411"/>
    <property type="match status" value="1"/>
</dbReference>
<sequence length="797" mass="88773">MASTAATTPPDSTVASTTPPGKQGKQSLQDPKFTNALIHEKSPYLLQHAHNPVDWLPWGEEAFAKARKEGKVAFVSVGYATCHWCHVMAHESFENEDIAKILNEHFVPIKVDREERPDVDGAYMTFVQTLTGRGGWPMSVWLTPELQPIYGGTYYPPTRRYGSPGFADLLTSIAKTWKTNPAKVKASASHITDQLQAFAAQDHASVDDASQQNVVAQMDDSWYAHVYGAFGATFDDEWGGFSDAPKFPCPSILLFLTRFHVANRLLPSELHQLEQPNVSDATLHELAAKYRIEATAKNGVKARLRERQNRAQKALEWVEFTCEHMIRGGIHDHVGKGFHRYSTDTEWHVCHWEKMLYDQAQLAIAFTELHAITGKPIYAEAVHDICTYVSRDLRSPEGGFYCAEDADSLPTHADTHKKEGAFAVWGADELRGLLGDQYDVFAFMFGIEPSGNIPRHKDPHNEMTGKNALIMRHTAAETAKKWHLTESAVKTQIQASLGTLWEARLKRPKPHRDDKIIVSWNGLMIAAFAQAAVQLNRPEYLTMAQDAARFIQRHMWNPETNELIRSYREGPSQIGGFADDYAFLTYGLLHLYQADMDATWLTWARALNTTLGDHFFDQDHHVFYTARHDDTQLPLRTKADHDGAEPTASSVATWNMTRLGLLEEDGVCDHYATSVLAAFWPRLRSQPQSMPFLAAASYGVTQGVELLVVALPSDAQGTALSAAEQDFLRTAQAAFHPHRLVVRLNPALVAAFGETASELRSLAQTPVTTPTAWLCRHQTCGLPLTSLDALKAAVSPA</sequence>
<dbReference type="PANTHER" id="PTHR42899:SF1">
    <property type="entry name" value="SPERMATOGENESIS-ASSOCIATED PROTEIN 20"/>
    <property type="match status" value="1"/>
</dbReference>
<dbReference type="Gene3D" id="3.40.30.10">
    <property type="entry name" value="Glutaredoxin"/>
    <property type="match status" value="1"/>
</dbReference>
<dbReference type="InterPro" id="IPR012341">
    <property type="entry name" value="6hp_glycosidase-like_sf"/>
</dbReference>
<evidence type="ECO:0000256" key="1">
    <source>
        <dbReference type="SAM" id="MobiDB-lite"/>
    </source>
</evidence>
<dbReference type="GO" id="GO:0003824">
    <property type="term" value="F:catalytic activity"/>
    <property type="evidence" value="ECO:0007669"/>
    <property type="project" value="UniProtKB-ARBA"/>
</dbReference>
<evidence type="ECO:0000313" key="4">
    <source>
        <dbReference type="Proteomes" id="UP000274922"/>
    </source>
</evidence>
<dbReference type="Gene3D" id="1.50.10.10">
    <property type="match status" value="1"/>
</dbReference>
<dbReference type="SUPFAM" id="SSF52833">
    <property type="entry name" value="Thioredoxin-like"/>
    <property type="match status" value="1"/>
</dbReference>
<accession>A0A4P9X955</accession>
<dbReference type="EMBL" id="ML014160">
    <property type="protein sequence ID" value="RKP01826.1"/>
    <property type="molecule type" value="Genomic_DNA"/>
</dbReference>
<organism evidence="3 4">
    <name type="scientific">Caulochytrium protostelioides</name>
    <dbReference type="NCBI Taxonomy" id="1555241"/>
    <lineage>
        <taxon>Eukaryota</taxon>
        <taxon>Fungi</taxon>
        <taxon>Fungi incertae sedis</taxon>
        <taxon>Chytridiomycota</taxon>
        <taxon>Chytridiomycota incertae sedis</taxon>
        <taxon>Chytridiomycetes</taxon>
        <taxon>Caulochytriales</taxon>
        <taxon>Caulochytriaceae</taxon>
        <taxon>Caulochytrium</taxon>
    </lineage>
</organism>
<gene>
    <name evidence="3" type="ORF">CXG81DRAFT_18453</name>
</gene>
<dbReference type="PIRSF" id="PIRSF006402">
    <property type="entry name" value="UCP006402_thioredoxin"/>
    <property type="match status" value="1"/>
</dbReference>
<dbReference type="OrthoDB" id="1923667at2759"/>
<feature type="domain" description="Spermatogenesis-associated protein 20-like TRX" evidence="2">
    <location>
        <begin position="34"/>
        <end position="196"/>
    </location>
</feature>
<dbReference type="InterPro" id="IPR008928">
    <property type="entry name" value="6-hairpin_glycosidase_sf"/>
</dbReference>
<dbReference type="STRING" id="1555241.A0A4P9X955"/>
<proteinExistence type="predicted"/>
<feature type="compositionally biased region" description="Low complexity" evidence="1">
    <location>
        <begin position="1"/>
        <end position="20"/>
    </location>
</feature>
<dbReference type="InterPro" id="IPR036249">
    <property type="entry name" value="Thioredoxin-like_sf"/>
</dbReference>
<dbReference type="SUPFAM" id="SSF48208">
    <property type="entry name" value="Six-hairpin glycosidases"/>
    <property type="match status" value="1"/>
</dbReference>